<reference evidence="3 4" key="1">
    <citation type="submission" date="2024-02" db="EMBL/GenBank/DDBJ databases">
        <title>A draft genome for the cacao thread blight pathogen Marasmius crinis-equi.</title>
        <authorList>
            <person name="Cohen S.P."/>
            <person name="Baruah I.K."/>
            <person name="Amoako-Attah I."/>
            <person name="Bukari Y."/>
            <person name="Meinhardt L.W."/>
            <person name="Bailey B.A."/>
        </authorList>
    </citation>
    <scope>NUCLEOTIDE SEQUENCE [LARGE SCALE GENOMIC DNA]</scope>
    <source>
        <strain evidence="3 4">GH-76</strain>
    </source>
</reference>
<feature type="domain" description="EthD" evidence="2">
    <location>
        <begin position="149"/>
        <end position="240"/>
    </location>
</feature>
<dbReference type="SUPFAM" id="SSF54909">
    <property type="entry name" value="Dimeric alpha+beta barrel"/>
    <property type="match status" value="2"/>
</dbReference>
<feature type="domain" description="EthD" evidence="2">
    <location>
        <begin position="22"/>
        <end position="113"/>
    </location>
</feature>
<evidence type="ECO:0000256" key="1">
    <source>
        <dbReference type="ARBA" id="ARBA00005986"/>
    </source>
</evidence>
<dbReference type="Pfam" id="PF07110">
    <property type="entry name" value="EthD"/>
    <property type="match status" value="2"/>
</dbReference>
<evidence type="ECO:0000259" key="2">
    <source>
        <dbReference type="Pfam" id="PF07110"/>
    </source>
</evidence>
<sequence length="258" mass="29559">MTEPKPTLRKDRAKLLFFLQKKEDLSYEEFSRYWIEDHAPIFLGLDIVKKNILFYEQLHVNQEVKKQMQSVGAPVADYDGVVVFEGESLQKLQEVVQHPEYVEKVVGDGKKLFNLETIRHGAYEVATIFDDFTSPEQRKHKIFVHPNKKDDISYEEFSRYWREVHGPQFIDLRRSSGVGSGVQRYDQLHFHPELGAKTDKVAPGDGITVLEAEKLEGLMAALADERFTKFAAEDGPNFTAMDKAPLVAPLKAVTFINK</sequence>
<dbReference type="EMBL" id="JBAHYK010001161">
    <property type="protein sequence ID" value="KAL0569240.1"/>
    <property type="molecule type" value="Genomic_DNA"/>
</dbReference>
<comment type="similarity">
    <text evidence="1">Belongs to the tpcK family.</text>
</comment>
<comment type="caution">
    <text evidence="3">The sequence shown here is derived from an EMBL/GenBank/DDBJ whole genome shotgun (WGS) entry which is preliminary data.</text>
</comment>
<organism evidence="3 4">
    <name type="scientific">Marasmius crinis-equi</name>
    <dbReference type="NCBI Taxonomy" id="585013"/>
    <lineage>
        <taxon>Eukaryota</taxon>
        <taxon>Fungi</taxon>
        <taxon>Dikarya</taxon>
        <taxon>Basidiomycota</taxon>
        <taxon>Agaricomycotina</taxon>
        <taxon>Agaricomycetes</taxon>
        <taxon>Agaricomycetidae</taxon>
        <taxon>Agaricales</taxon>
        <taxon>Marasmiineae</taxon>
        <taxon>Marasmiaceae</taxon>
        <taxon>Marasmius</taxon>
    </lineage>
</organism>
<gene>
    <name evidence="3" type="ORF">V5O48_012727</name>
</gene>
<name>A0ABR3F229_9AGAR</name>
<proteinExistence type="inferred from homology"/>
<dbReference type="InterPro" id="IPR009799">
    <property type="entry name" value="EthD_dom"/>
</dbReference>
<accession>A0ABR3F229</accession>
<evidence type="ECO:0000313" key="3">
    <source>
        <dbReference type="EMBL" id="KAL0569240.1"/>
    </source>
</evidence>
<keyword evidence="4" id="KW-1185">Reference proteome</keyword>
<dbReference type="InterPro" id="IPR011008">
    <property type="entry name" value="Dimeric_a/b-barrel"/>
</dbReference>
<evidence type="ECO:0000313" key="4">
    <source>
        <dbReference type="Proteomes" id="UP001465976"/>
    </source>
</evidence>
<dbReference type="Proteomes" id="UP001465976">
    <property type="component" value="Unassembled WGS sequence"/>
</dbReference>
<dbReference type="Gene3D" id="3.30.70.100">
    <property type="match status" value="2"/>
</dbReference>
<protein>
    <recommendedName>
        <fullName evidence="2">EthD domain-containing protein</fullName>
    </recommendedName>
</protein>